<dbReference type="Proteomes" id="UP001166251">
    <property type="component" value="Unassembled WGS sequence"/>
</dbReference>
<protein>
    <recommendedName>
        <fullName evidence="4">Lipoprotein</fullName>
    </recommendedName>
</protein>
<organism evidence="2 3">
    <name type="scientific">Neiella holothuriorum</name>
    <dbReference type="NCBI Taxonomy" id="2870530"/>
    <lineage>
        <taxon>Bacteria</taxon>
        <taxon>Pseudomonadati</taxon>
        <taxon>Pseudomonadota</taxon>
        <taxon>Gammaproteobacteria</taxon>
        <taxon>Alteromonadales</taxon>
        <taxon>Echinimonadaceae</taxon>
        <taxon>Neiella</taxon>
    </lineage>
</organism>
<keyword evidence="1" id="KW-0732">Signal</keyword>
<comment type="caution">
    <text evidence="2">The sequence shown here is derived from an EMBL/GenBank/DDBJ whole genome shotgun (WGS) entry which is preliminary data.</text>
</comment>
<name>A0ABS7EEJ8_9GAMM</name>
<dbReference type="RefSeq" id="WP_220103449.1">
    <property type="nucleotide sequence ID" value="NZ_JAHZSS010000006.1"/>
</dbReference>
<keyword evidence="3" id="KW-1185">Reference proteome</keyword>
<accession>A0ABS7EEJ8</accession>
<sequence length="122" mass="12929">MIKLTPHFFAAIAASLLAACASPPPEVTASVPLLIEKATYDASYLSSNTANQLEMAAVGSVIVNGNEQISVIHQYVSALGMPCKKIIVSTPAYAPYKTAACKNDEGWFTTPSLMPIEAKKLN</sequence>
<gene>
    <name evidence="2" type="ORF">K0504_06935</name>
</gene>
<reference evidence="2" key="1">
    <citation type="submission" date="2021-07" db="EMBL/GenBank/DDBJ databases">
        <title>Neiella marina sp. nov., isolated from the intestinal content of sea cucumber Apostichopus japonicus.</title>
        <authorList>
            <person name="Bai X."/>
        </authorList>
    </citation>
    <scope>NUCLEOTIDE SEQUENCE</scope>
    <source>
        <strain evidence="2">126</strain>
    </source>
</reference>
<evidence type="ECO:0008006" key="4">
    <source>
        <dbReference type="Google" id="ProtNLM"/>
    </source>
</evidence>
<dbReference type="EMBL" id="JAHZSS010000006">
    <property type="protein sequence ID" value="MBW8190764.1"/>
    <property type="molecule type" value="Genomic_DNA"/>
</dbReference>
<feature type="chain" id="PRO_5046544759" description="Lipoprotein" evidence="1">
    <location>
        <begin position="19"/>
        <end position="122"/>
    </location>
</feature>
<feature type="signal peptide" evidence="1">
    <location>
        <begin position="1"/>
        <end position="18"/>
    </location>
</feature>
<dbReference type="PROSITE" id="PS51257">
    <property type="entry name" value="PROKAR_LIPOPROTEIN"/>
    <property type="match status" value="1"/>
</dbReference>
<evidence type="ECO:0000313" key="3">
    <source>
        <dbReference type="Proteomes" id="UP001166251"/>
    </source>
</evidence>
<proteinExistence type="predicted"/>
<evidence type="ECO:0000256" key="1">
    <source>
        <dbReference type="SAM" id="SignalP"/>
    </source>
</evidence>
<evidence type="ECO:0000313" key="2">
    <source>
        <dbReference type="EMBL" id="MBW8190764.1"/>
    </source>
</evidence>